<feature type="transmembrane region" description="Helical" evidence="7">
    <location>
        <begin position="318"/>
        <end position="342"/>
    </location>
</feature>
<sequence>MTDLTEGNISRQIIRLAFPLLIGNIIQQFYNTINMMIVGRYVGENAFAAVGVSGSVMNFFIAVIIGLCVGFSILFASSYGAKDYDKLRKTIFMTAVIGLGMAVILSLTGFIFVKEILHAIKTPEPLFNEGVIYLRIIFTGMVFCVFYNLNASILQAIGKTNIMLFVLLISMICNLLLNYTFVAILRLEVKGAALATISSQAISAAMCIFYIRRFIPKLKISKADMVWDKKIFAISFKFGFTSSLQQSSLYFGKLLVQSAINALGTAAVMAYTADILIEQLLLAFGDSGAAAIAVFVAQNYGHNEIERVKSGLIKGLKLMVTTGVILSGLLFILKPVVLSLLISRTNIEVTNLALGYLGIMCIFYPLSFVANSYQGYFRGIGMIHFAFIATFSQIVIRVILIHNLTALMHLNAVALSTGIGWIAMISIQSASFYKIKRSEFKNTLNS</sequence>
<evidence type="ECO:0000256" key="1">
    <source>
        <dbReference type="ARBA" id="ARBA00004651"/>
    </source>
</evidence>
<dbReference type="Proteomes" id="UP000611629">
    <property type="component" value="Unassembled WGS sequence"/>
</dbReference>
<dbReference type="EMBL" id="JACBNQ010000007">
    <property type="protein sequence ID" value="NYB74126.1"/>
    <property type="molecule type" value="Genomic_DNA"/>
</dbReference>
<dbReference type="RefSeq" id="WP_179237816.1">
    <property type="nucleotide sequence ID" value="NZ_JACBNQ010000007.1"/>
</dbReference>
<feature type="transmembrane region" description="Helical" evidence="7">
    <location>
        <begin position="254"/>
        <end position="273"/>
    </location>
</feature>
<keyword evidence="6 7" id="KW-0472">Membrane</keyword>
<dbReference type="InterPro" id="IPR052031">
    <property type="entry name" value="Membrane_Transporter-Flippase"/>
</dbReference>
<keyword evidence="3" id="KW-1003">Cell membrane</keyword>
<feature type="transmembrane region" description="Helical" evidence="7">
    <location>
        <begin position="380"/>
        <end position="400"/>
    </location>
</feature>
<keyword evidence="9" id="KW-1185">Reference proteome</keyword>
<feature type="transmembrane region" description="Helical" evidence="7">
    <location>
        <begin position="406"/>
        <end position="427"/>
    </location>
</feature>
<evidence type="ECO:0000256" key="5">
    <source>
        <dbReference type="ARBA" id="ARBA00022989"/>
    </source>
</evidence>
<feature type="transmembrane region" description="Helical" evidence="7">
    <location>
        <begin position="191"/>
        <end position="211"/>
    </location>
</feature>
<evidence type="ECO:0000256" key="3">
    <source>
        <dbReference type="ARBA" id="ARBA00022475"/>
    </source>
</evidence>
<evidence type="ECO:0000256" key="7">
    <source>
        <dbReference type="SAM" id="Phobius"/>
    </source>
</evidence>
<gene>
    <name evidence="8" type="ORF">HZF24_08215</name>
</gene>
<keyword evidence="4 7" id="KW-0812">Transmembrane</keyword>
<feature type="transmembrane region" description="Helical" evidence="7">
    <location>
        <begin position="12"/>
        <end position="30"/>
    </location>
</feature>
<comment type="subcellular location">
    <subcellularLocation>
        <location evidence="1">Cell membrane</location>
        <topology evidence="1">Multi-pass membrane protein</topology>
    </subcellularLocation>
</comment>
<dbReference type="PIRSF" id="PIRSF006603">
    <property type="entry name" value="DinF"/>
    <property type="match status" value="1"/>
</dbReference>
<evidence type="ECO:0000256" key="6">
    <source>
        <dbReference type="ARBA" id="ARBA00023136"/>
    </source>
</evidence>
<dbReference type="NCBIfam" id="TIGR00797">
    <property type="entry name" value="matE"/>
    <property type="match status" value="1"/>
</dbReference>
<feature type="transmembrane region" description="Helical" evidence="7">
    <location>
        <begin position="279"/>
        <end position="297"/>
    </location>
</feature>
<evidence type="ECO:0000313" key="8">
    <source>
        <dbReference type="EMBL" id="NYB74126.1"/>
    </source>
</evidence>
<dbReference type="GO" id="GO:0015297">
    <property type="term" value="F:antiporter activity"/>
    <property type="evidence" value="ECO:0007669"/>
    <property type="project" value="InterPro"/>
</dbReference>
<feature type="transmembrane region" description="Helical" evidence="7">
    <location>
        <begin position="132"/>
        <end position="150"/>
    </location>
</feature>
<proteinExistence type="predicted"/>
<keyword evidence="5 7" id="KW-1133">Transmembrane helix</keyword>
<evidence type="ECO:0000256" key="4">
    <source>
        <dbReference type="ARBA" id="ARBA00022692"/>
    </source>
</evidence>
<dbReference type="GO" id="GO:0042910">
    <property type="term" value="F:xenobiotic transmembrane transporter activity"/>
    <property type="evidence" value="ECO:0007669"/>
    <property type="project" value="InterPro"/>
</dbReference>
<reference evidence="8" key="1">
    <citation type="submission" date="2020-07" db="EMBL/GenBank/DDBJ databases">
        <title>Genomic analysis of a strain of Sedimentibacter Hydroxybenzoicus DSM7310.</title>
        <authorList>
            <person name="Ma S."/>
        </authorList>
    </citation>
    <scope>NUCLEOTIDE SEQUENCE</scope>
    <source>
        <strain evidence="8">DSM 7310</strain>
    </source>
</reference>
<dbReference type="Pfam" id="PF01554">
    <property type="entry name" value="MatE"/>
    <property type="match status" value="2"/>
</dbReference>
<organism evidence="8 9">
    <name type="scientific">Sedimentibacter hydroxybenzoicus DSM 7310</name>
    <dbReference type="NCBI Taxonomy" id="1123245"/>
    <lineage>
        <taxon>Bacteria</taxon>
        <taxon>Bacillati</taxon>
        <taxon>Bacillota</taxon>
        <taxon>Tissierellia</taxon>
        <taxon>Sedimentibacter</taxon>
    </lineage>
</organism>
<comment type="caution">
    <text evidence="8">The sequence shown here is derived from an EMBL/GenBank/DDBJ whole genome shotgun (WGS) entry which is preliminary data.</text>
</comment>
<dbReference type="AlphaFoldDB" id="A0A974BJQ5"/>
<keyword evidence="2" id="KW-0813">Transport</keyword>
<dbReference type="GO" id="GO:0005886">
    <property type="term" value="C:plasma membrane"/>
    <property type="evidence" value="ECO:0007669"/>
    <property type="project" value="UniProtKB-SubCell"/>
</dbReference>
<feature type="transmembrane region" description="Helical" evidence="7">
    <location>
        <begin position="59"/>
        <end position="79"/>
    </location>
</feature>
<dbReference type="PANTHER" id="PTHR43549">
    <property type="entry name" value="MULTIDRUG RESISTANCE PROTEIN YPNP-RELATED"/>
    <property type="match status" value="1"/>
</dbReference>
<dbReference type="InterPro" id="IPR002528">
    <property type="entry name" value="MATE_fam"/>
</dbReference>
<evidence type="ECO:0000256" key="2">
    <source>
        <dbReference type="ARBA" id="ARBA00022448"/>
    </source>
</evidence>
<dbReference type="PANTHER" id="PTHR43549:SF3">
    <property type="entry name" value="MULTIDRUG RESISTANCE PROTEIN YPNP-RELATED"/>
    <property type="match status" value="1"/>
</dbReference>
<feature type="transmembrane region" description="Helical" evidence="7">
    <location>
        <begin position="162"/>
        <end position="185"/>
    </location>
</feature>
<accession>A0A974BJQ5</accession>
<dbReference type="InterPro" id="IPR048279">
    <property type="entry name" value="MdtK-like"/>
</dbReference>
<feature type="transmembrane region" description="Helical" evidence="7">
    <location>
        <begin position="354"/>
        <end position="373"/>
    </location>
</feature>
<feature type="transmembrane region" description="Helical" evidence="7">
    <location>
        <begin position="91"/>
        <end position="112"/>
    </location>
</feature>
<protein>
    <submittedName>
        <fullName evidence="8">MATE family efflux transporter</fullName>
    </submittedName>
</protein>
<evidence type="ECO:0000313" key="9">
    <source>
        <dbReference type="Proteomes" id="UP000611629"/>
    </source>
</evidence>
<name>A0A974BJQ5_SEDHY</name>